<dbReference type="GO" id="GO:0072357">
    <property type="term" value="C:PTW/PP1 phosphatase complex"/>
    <property type="evidence" value="ECO:0007669"/>
    <property type="project" value="TreeGrafter"/>
</dbReference>
<keyword evidence="8" id="KW-1185">Reference proteome</keyword>
<feature type="compositionally biased region" description="Low complexity" evidence="4">
    <location>
        <begin position="373"/>
        <end position="390"/>
    </location>
</feature>
<feature type="compositionally biased region" description="Low complexity" evidence="4">
    <location>
        <begin position="407"/>
        <end position="425"/>
    </location>
</feature>
<feature type="region of interest" description="Disordered" evidence="4">
    <location>
        <begin position="789"/>
        <end position="820"/>
    </location>
</feature>
<dbReference type="Pfam" id="PF08711">
    <property type="entry name" value="Med26"/>
    <property type="match status" value="1"/>
</dbReference>
<evidence type="ECO:0000256" key="1">
    <source>
        <dbReference type="PROSITE-ProRule" id="PRU00108"/>
    </source>
</evidence>
<dbReference type="SUPFAM" id="SSF47676">
    <property type="entry name" value="Conserved domain common to transcription factors TFIIS, elongin A, CRSP70"/>
    <property type="match status" value="1"/>
</dbReference>
<feature type="region of interest" description="Disordered" evidence="4">
    <location>
        <begin position="353"/>
        <end position="483"/>
    </location>
</feature>
<proteinExistence type="predicted"/>
<feature type="DNA-binding region" description="Homeobox" evidence="1">
    <location>
        <begin position="3"/>
        <end position="50"/>
    </location>
</feature>
<gene>
    <name evidence="7" type="ORF">BGZ70_007862</name>
</gene>
<keyword evidence="1 3" id="KW-0371">Homeobox</keyword>
<dbReference type="CDD" id="cd00086">
    <property type="entry name" value="homeodomain"/>
    <property type="match status" value="1"/>
</dbReference>
<keyword evidence="1 3" id="KW-0238">DNA-binding</keyword>
<keyword evidence="2 3" id="KW-0539">Nucleus</keyword>
<name>A0A9P6J4V4_MORAP</name>
<protein>
    <submittedName>
        <fullName evidence="7">Uncharacterized protein</fullName>
    </submittedName>
</protein>
<feature type="compositionally biased region" description="Basic and acidic residues" evidence="4">
    <location>
        <begin position="62"/>
        <end position="72"/>
    </location>
</feature>
<feature type="domain" description="TFIIS N-terminal" evidence="6">
    <location>
        <begin position="206"/>
        <end position="285"/>
    </location>
</feature>
<dbReference type="InterPro" id="IPR035441">
    <property type="entry name" value="TFIIS/LEDGF_dom_sf"/>
</dbReference>
<dbReference type="SUPFAM" id="SSF46689">
    <property type="entry name" value="Homeodomain-like"/>
    <property type="match status" value="1"/>
</dbReference>
<evidence type="ECO:0000259" key="5">
    <source>
        <dbReference type="PROSITE" id="PS50071"/>
    </source>
</evidence>
<feature type="region of interest" description="Disordered" evidence="4">
    <location>
        <begin position="62"/>
        <end position="99"/>
    </location>
</feature>
<reference evidence="7" key="1">
    <citation type="journal article" date="2020" name="Fungal Divers.">
        <title>Resolving the Mortierellaceae phylogeny through synthesis of multi-gene phylogenetics and phylogenomics.</title>
        <authorList>
            <person name="Vandepol N."/>
            <person name="Liber J."/>
            <person name="Desiro A."/>
            <person name="Na H."/>
            <person name="Kennedy M."/>
            <person name="Barry K."/>
            <person name="Grigoriev I.V."/>
            <person name="Miller A.N."/>
            <person name="O'Donnell K."/>
            <person name="Stajich J.E."/>
            <person name="Bonito G."/>
        </authorList>
    </citation>
    <scope>NUCLEOTIDE SEQUENCE</scope>
    <source>
        <strain evidence="7">CK1249</strain>
    </source>
</reference>
<evidence type="ECO:0000256" key="4">
    <source>
        <dbReference type="SAM" id="MobiDB-lite"/>
    </source>
</evidence>
<evidence type="ECO:0000313" key="7">
    <source>
        <dbReference type="EMBL" id="KAF9962825.1"/>
    </source>
</evidence>
<evidence type="ECO:0000256" key="3">
    <source>
        <dbReference type="RuleBase" id="RU000682"/>
    </source>
</evidence>
<dbReference type="PROSITE" id="PS51319">
    <property type="entry name" value="TFIIS_N"/>
    <property type="match status" value="1"/>
</dbReference>
<dbReference type="GO" id="GO:0008157">
    <property type="term" value="F:protein phosphatase 1 binding"/>
    <property type="evidence" value="ECO:0007669"/>
    <property type="project" value="TreeGrafter"/>
</dbReference>
<accession>A0A9P6J4V4</accession>
<feature type="compositionally biased region" description="Basic and acidic residues" evidence="4">
    <location>
        <begin position="298"/>
        <end position="316"/>
    </location>
</feature>
<feature type="domain" description="Homeobox" evidence="5">
    <location>
        <begin position="1"/>
        <end position="49"/>
    </location>
</feature>
<dbReference type="SMART" id="SM00389">
    <property type="entry name" value="HOX"/>
    <property type="match status" value="1"/>
</dbReference>
<dbReference type="OrthoDB" id="6159439at2759"/>
<sequence length="828" mass="90217">AHNALLDKVFEVQPYPNKAVKAELSQRVGCTEVQVQNWFSRRRTRAQLEQQDLKEKQQLLQKLGDKPEKVVKAENPPAATAAVSQSSAERSPVSPVPATSVENADTLEGMLGSATVAKYSGNIAKTERSTVDYANVPSKLRPAEIAQRVARLSRGGAIVKAEDVKTVVQLMGAASDYEGRKYILTALLCTKAMVVLEKFVRSNGPSVFRTWILEASKNLEKSNNRDMVLTSIAILKALPFDLETLKDSKLGRLMKGLSTDKEADKDISRQASQLVEKWRQLISETRSEPTEPNAAVKSDNDKKRSSRERDGDRLDLFEGTVMPLPKFNKVKATQPVEKTKKPQIAENAGFFRELSLPPRPVPLPNKPSPLPSKPLSLPSKPLSLPNKPVKAAPLHLIKTQVRASPETAGSSPTVAVSSPSQQSPSLILPKEPSPVVDSPVAAPQAPSNSNSGNSSINDPDEDSSNAKEMVSTDTAVSPVQMADPTVASVATTETTAMDVDAPSDDTTLPEKKQKKVVRFKAEHELFSIRYIEARSLPGELEEFGGDEEDEYEGSEGYDLDEEMSDRASSLGTAKPVFDLAESTIMALIQGEEWRIPAPLRLEVDLSRGAQSVEKDVQERREMETLSANYLKIAYIPPSPAEPKPESEPVSTTAPRTIALFQPTNDHSEVLMNSLSLLQQFAATTNQPASSTLTAAAATMNSAAGGYLGGYSQPQQQQYQTQPTSMAASAAASLAAMYGSTNASCAQSAQYQSYQQPYQQQAAQPTESAQALLNMLQQVTQQQQQQQPQQSLYGTYQQPQGQQQDAQQNPQQQSYAQNNAYGYYYSTNT</sequence>
<dbReference type="PANTHER" id="PTHR46557:SF1">
    <property type="entry name" value="SERINE_THREONINE-PROTEIN PHOSPHATASE 1 REGULATORY SUBUNIT 10"/>
    <property type="match status" value="1"/>
</dbReference>
<evidence type="ECO:0000256" key="2">
    <source>
        <dbReference type="PROSITE-ProRule" id="PRU00649"/>
    </source>
</evidence>
<feature type="non-terminal residue" evidence="7">
    <location>
        <position position="1"/>
    </location>
</feature>
<dbReference type="Gene3D" id="1.10.10.60">
    <property type="entry name" value="Homeodomain-like"/>
    <property type="match status" value="1"/>
</dbReference>
<comment type="subcellular location">
    <subcellularLocation>
        <location evidence="2 3">Nucleus</location>
    </subcellularLocation>
</comment>
<dbReference type="Gene3D" id="1.20.930.10">
    <property type="entry name" value="Conserved domain common to transcription factors TFIIS, elongin A, CRSP70"/>
    <property type="match status" value="1"/>
</dbReference>
<dbReference type="EMBL" id="JAAAHY010000523">
    <property type="protein sequence ID" value="KAF9962825.1"/>
    <property type="molecule type" value="Genomic_DNA"/>
</dbReference>
<evidence type="ECO:0000259" key="6">
    <source>
        <dbReference type="PROSITE" id="PS51319"/>
    </source>
</evidence>
<feature type="region of interest" description="Disordered" evidence="4">
    <location>
        <begin position="282"/>
        <end position="318"/>
    </location>
</feature>
<dbReference type="InterPro" id="IPR001356">
    <property type="entry name" value="HD"/>
</dbReference>
<dbReference type="GO" id="GO:0000785">
    <property type="term" value="C:chromatin"/>
    <property type="evidence" value="ECO:0007669"/>
    <property type="project" value="TreeGrafter"/>
</dbReference>
<dbReference type="PANTHER" id="PTHR46557">
    <property type="entry name" value="SERINE/THREONINE-PROTEIN PHOSPHATASE 1 REGULATORY SUBUNIT 10-RELATED"/>
    <property type="match status" value="1"/>
</dbReference>
<feature type="region of interest" description="Disordered" evidence="4">
    <location>
        <begin position="490"/>
        <end position="509"/>
    </location>
</feature>
<feature type="compositionally biased region" description="Low complexity" evidence="4">
    <location>
        <begin position="433"/>
        <end position="455"/>
    </location>
</feature>
<dbReference type="InterPro" id="IPR009057">
    <property type="entry name" value="Homeodomain-like_sf"/>
</dbReference>
<feature type="compositionally biased region" description="Pro residues" evidence="4">
    <location>
        <begin position="357"/>
        <end position="372"/>
    </location>
</feature>
<evidence type="ECO:0000313" key="8">
    <source>
        <dbReference type="Proteomes" id="UP000738359"/>
    </source>
</evidence>
<dbReference type="Proteomes" id="UP000738359">
    <property type="component" value="Unassembled WGS sequence"/>
</dbReference>
<dbReference type="Pfam" id="PF00046">
    <property type="entry name" value="Homeodomain"/>
    <property type="match status" value="1"/>
</dbReference>
<dbReference type="GO" id="GO:0003677">
    <property type="term" value="F:DNA binding"/>
    <property type="evidence" value="ECO:0007669"/>
    <property type="project" value="UniProtKB-UniRule"/>
</dbReference>
<dbReference type="GO" id="GO:0005634">
    <property type="term" value="C:nucleus"/>
    <property type="evidence" value="ECO:0007669"/>
    <property type="project" value="UniProtKB-SubCell"/>
</dbReference>
<dbReference type="InterPro" id="IPR017923">
    <property type="entry name" value="TFIIS_N"/>
</dbReference>
<comment type="caution">
    <text evidence="7">The sequence shown here is derived from an EMBL/GenBank/DDBJ whole genome shotgun (WGS) entry which is preliminary data.</text>
</comment>
<dbReference type="AlphaFoldDB" id="A0A9P6J4V4"/>
<organism evidence="7 8">
    <name type="scientific">Mortierella alpina</name>
    <name type="common">Oleaginous fungus</name>
    <name type="synonym">Mortierella renispora</name>
    <dbReference type="NCBI Taxonomy" id="64518"/>
    <lineage>
        <taxon>Eukaryota</taxon>
        <taxon>Fungi</taxon>
        <taxon>Fungi incertae sedis</taxon>
        <taxon>Mucoromycota</taxon>
        <taxon>Mortierellomycotina</taxon>
        <taxon>Mortierellomycetes</taxon>
        <taxon>Mortierellales</taxon>
        <taxon>Mortierellaceae</taxon>
        <taxon>Mortierella</taxon>
    </lineage>
</organism>
<dbReference type="PROSITE" id="PS50071">
    <property type="entry name" value="HOMEOBOX_2"/>
    <property type="match status" value="1"/>
</dbReference>